<proteinExistence type="predicted"/>
<feature type="domain" description="Heparinase II/III-like C-terminal" evidence="5">
    <location>
        <begin position="379"/>
        <end position="583"/>
    </location>
</feature>
<reference evidence="7 8" key="1">
    <citation type="submission" date="2017-11" db="EMBL/GenBank/DDBJ databases">
        <title>Complete genome sequence of Spiroplasma clarkii CN-5 (DSM 19994).</title>
        <authorList>
            <person name="Tsai Y.-M."/>
            <person name="Chang A."/>
            <person name="Lo W.-S."/>
            <person name="Kuo C.-H."/>
        </authorList>
    </citation>
    <scope>NUCLEOTIDE SEQUENCE [LARGE SCALE GENOMIC DNA]</scope>
    <source>
        <strain evidence="7 8">CN-5</strain>
    </source>
</reference>
<accession>A0A2K8KKY4</accession>
<dbReference type="Gene3D" id="1.50.10.100">
    <property type="entry name" value="Chondroitin AC/alginate lyase"/>
    <property type="match status" value="1"/>
</dbReference>
<feature type="domain" description="Heparin-sulfate lyase N-terminal" evidence="6">
    <location>
        <begin position="33"/>
        <end position="330"/>
    </location>
</feature>
<dbReference type="Pfam" id="PF16889">
    <property type="entry name" value="Hepar_II_III_N"/>
    <property type="match status" value="1"/>
</dbReference>
<dbReference type="Proteomes" id="UP000231179">
    <property type="component" value="Chromosome"/>
</dbReference>
<evidence type="ECO:0000313" key="8">
    <source>
        <dbReference type="Proteomes" id="UP000231179"/>
    </source>
</evidence>
<sequence>MKNNINLYEQFAVENLTELHNWCKNFDNKNNELKYLEEIVDYNLKNNQQTVSNTILEAELVVDNKFHFIDPWDMERCEQLISFTEINWEHKYNGDPEWMYMICRMSFLKKLARAYAYTKNPKFANKIIALVKYFSTKYSDYNGNENTTWRTIDAGTRFSNLIYAFLIIKNCEIISENDIEMFFKVFLKHIEFLTVKYESWKRLSNWGILQSLPLLQFSLIFKEIFLESNNLFELAMERLTQSLKIQILADGGHWEKSPLYHNEVLDTFSKVVNLCLINSIEIEDWILKKIILAHEYNLKILKPDRTQPMQGDSDNTNLTSRLQVAALLFQRQDFKFFTGETVYEENVWDYGFMLTKNYQNLKSKVPAFKSFCFPVLGEGYYRSSWEQDADWLWFSCGSLGSGHGHGNSLHFSLTINGKDFLIDPGRYTYKGTDKNREYLKSQAAHNTIIVDDTPTQKFKGSWEITKTPRYICANMQEYNNEYTFFEGTDLGRVDNGQVINRQILIVDNFATIIVDDLFNYANITNVKNNFILDKNVNVKEFENYFEMTNNGTSIYFYNLNQVKPKILRAVVSYNYNSIEDSKKVVCEISNPKTGMINIFAKSKLNIKKHDVFNKENIKLNDKKFKSFTLTNNNQSYTIYFAFEELVGGSPLVYINHETFYGKVVAKNNNSGQVTIIK</sequence>
<dbReference type="GO" id="GO:0016829">
    <property type="term" value="F:lyase activity"/>
    <property type="evidence" value="ECO:0007669"/>
    <property type="project" value="UniProtKB-KW"/>
</dbReference>
<dbReference type="InterPro" id="IPR012480">
    <property type="entry name" value="Hepar_II_III_C"/>
</dbReference>
<dbReference type="GO" id="GO:0042597">
    <property type="term" value="C:periplasmic space"/>
    <property type="evidence" value="ECO:0007669"/>
    <property type="project" value="UniProtKB-SubCell"/>
</dbReference>
<dbReference type="InterPro" id="IPR031680">
    <property type="entry name" value="Hepar_II_III_N"/>
</dbReference>
<dbReference type="RefSeq" id="WP_100254710.1">
    <property type="nucleotide sequence ID" value="NZ_CP024870.1"/>
</dbReference>
<evidence type="ECO:0000256" key="1">
    <source>
        <dbReference type="ARBA" id="ARBA00004418"/>
    </source>
</evidence>
<evidence type="ECO:0000256" key="3">
    <source>
        <dbReference type="ARBA" id="ARBA00022764"/>
    </source>
</evidence>
<evidence type="ECO:0000256" key="4">
    <source>
        <dbReference type="ARBA" id="ARBA00023239"/>
    </source>
</evidence>
<evidence type="ECO:0000259" key="5">
    <source>
        <dbReference type="Pfam" id="PF07940"/>
    </source>
</evidence>
<dbReference type="Pfam" id="PF07940">
    <property type="entry name" value="Hepar_II_III_C"/>
    <property type="match status" value="1"/>
</dbReference>
<dbReference type="SUPFAM" id="SSF48230">
    <property type="entry name" value="Chondroitin AC/alginate lyase"/>
    <property type="match status" value="1"/>
</dbReference>
<dbReference type="EMBL" id="CP024870">
    <property type="protein sequence ID" value="ATX71169.1"/>
    <property type="molecule type" value="Genomic_DNA"/>
</dbReference>
<protein>
    <submittedName>
        <fullName evidence="7">Uncharacterized protein</fullName>
    </submittedName>
</protein>
<keyword evidence="3" id="KW-0574">Periplasm</keyword>
<keyword evidence="4" id="KW-0456">Lyase</keyword>
<keyword evidence="2" id="KW-0732">Signal</keyword>
<name>A0A2K8KKY4_9MOLU</name>
<dbReference type="PANTHER" id="PTHR39210">
    <property type="entry name" value="HEPARIN-SULFATE LYASE"/>
    <property type="match status" value="1"/>
</dbReference>
<evidence type="ECO:0000256" key="2">
    <source>
        <dbReference type="ARBA" id="ARBA00022729"/>
    </source>
</evidence>
<dbReference type="AlphaFoldDB" id="A0A2K8KKY4"/>
<dbReference type="InterPro" id="IPR008929">
    <property type="entry name" value="Chondroitin_lyas"/>
</dbReference>
<gene>
    <name evidence="7" type="ORF">SCLAR_v1c08610</name>
</gene>
<comment type="subcellular location">
    <subcellularLocation>
        <location evidence="1">Periplasm</location>
    </subcellularLocation>
</comment>
<dbReference type="Gene3D" id="2.70.98.70">
    <property type="match status" value="1"/>
</dbReference>
<evidence type="ECO:0000313" key="7">
    <source>
        <dbReference type="EMBL" id="ATX71169.1"/>
    </source>
</evidence>
<keyword evidence="8" id="KW-1185">Reference proteome</keyword>
<organism evidence="7 8">
    <name type="scientific">Spiroplasma clarkii</name>
    <dbReference type="NCBI Taxonomy" id="2139"/>
    <lineage>
        <taxon>Bacteria</taxon>
        <taxon>Bacillati</taxon>
        <taxon>Mycoplasmatota</taxon>
        <taxon>Mollicutes</taxon>
        <taxon>Entomoplasmatales</taxon>
        <taxon>Spiroplasmataceae</taxon>
        <taxon>Spiroplasma</taxon>
    </lineage>
</organism>
<evidence type="ECO:0000259" key="6">
    <source>
        <dbReference type="Pfam" id="PF16889"/>
    </source>
</evidence>
<dbReference type="PANTHER" id="PTHR39210:SF1">
    <property type="entry name" value="HEPARIN-SULFATE LYASE"/>
    <property type="match status" value="1"/>
</dbReference>